<accession>A0ABS5GGM7</accession>
<dbReference type="Gene3D" id="3.40.50.300">
    <property type="entry name" value="P-loop containing nucleotide triphosphate hydrolases"/>
    <property type="match status" value="1"/>
</dbReference>
<dbReference type="Pfam" id="PF13481">
    <property type="entry name" value="AAA_25"/>
    <property type="match status" value="1"/>
</dbReference>
<dbReference type="EMBL" id="JAFCLK010000041">
    <property type="protein sequence ID" value="MBR1140429.1"/>
    <property type="molecule type" value="Genomic_DNA"/>
</dbReference>
<name>A0ABS5GGM7_9BRAD</name>
<dbReference type="RefSeq" id="WP_172236135.1">
    <property type="nucleotide sequence ID" value="NZ_JABFDP010000006.1"/>
</dbReference>
<gene>
    <name evidence="1" type="ORF">JQ619_32205</name>
</gene>
<proteinExistence type="predicted"/>
<sequence>MNILEVDGLDNAALDRIALRRDQQKERSRAGFRYELMSEFGPHTLRKSWILKGIIAKGETTAWVGKPGSLKSALMADLCLAVAGGKDWRGNRSKATCGVVYFALERVDLVRRRLRAGWPPAESDPPVAVVPETMNLMDVRTVGKVIAIIKDVNERIEPHRVGMIVIDTFAKAIAAGGGDENSAKDQGVCFANLARIKNATGVHVAIVGHTGKDEARGMRGSNASYGDVDVMVEISGEQVKTATVTKANDRPEGPLLSFRSETIELGVDEDGDPVTVNIVSQDAVETGSGGSDSVRLTPNQQTFYRILYDAGDQGLTLEQWNEQARQAGLGERRRADLLDLRKALRDKQLVRESGGRWRVDHA</sequence>
<evidence type="ECO:0000313" key="2">
    <source>
        <dbReference type="Proteomes" id="UP001314635"/>
    </source>
</evidence>
<protein>
    <submittedName>
        <fullName evidence="1">AAA family ATPase</fullName>
    </submittedName>
</protein>
<dbReference type="InterPro" id="IPR027417">
    <property type="entry name" value="P-loop_NTPase"/>
</dbReference>
<dbReference type="SUPFAM" id="SSF52540">
    <property type="entry name" value="P-loop containing nucleoside triphosphate hydrolases"/>
    <property type="match status" value="1"/>
</dbReference>
<dbReference type="Proteomes" id="UP001314635">
    <property type="component" value="Unassembled WGS sequence"/>
</dbReference>
<organism evidence="1 2">
    <name type="scientific">Bradyrhizobium denitrificans</name>
    <dbReference type="NCBI Taxonomy" id="2734912"/>
    <lineage>
        <taxon>Bacteria</taxon>
        <taxon>Pseudomonadati</taxon>
        <taxon>Pseudomonadota</taxon>
        <taxon>Alphaproteobacteria</taxon>
        <taxon>Hyphomicrobiales</taxon>
        <taxon>Nitrobacteraceae</taxon>
        <taxon>Bradyrhizobium</taxon>
    </lineage>
</organism>
<reference evidence="2" key="1">
    <citation type="journal article" date="2021" name="ISME J.">
        <title>Evolutionary origin and ecological implication of a unique nif island in free-living Bradyrhizobium lineages.</title>
        <authorList>
            <person name="Tao J."/>
        </authorList>
    </citation>
    <scope>NUCLEOTIDE SEQUENCE [LARGE SCALE GENOMIC DNA]</scope>
    <source>
        <strain evidence="2">SZCCT0094</strain>
    </source>
</reference>
<evidence type="ECO:0000313" key="1">
    <source>
        <dbReference type="EMBL" id="MBR1140429.1"/>
    </source>
</evidence>
<keyword evidence="2" id="KW-1185">Reference proteome</keyword>
<comment type="caution">
    <text evidence="1">The sequence shown here is derived from an EMBL/GenBank/DDBJ whole genome shotgun (WGS) entry which is preliminary data.</text>
</comment>